<dbReference type="Pfam" id="PF02604">
    <property type="entry name" value="PhdYeFM_antitox"/>
    <property type="match status" value="1"/>
</dbReference>
<sequence length="77" mass="8090">MSTVGAYEAKTHLPALIERVEAGEEITITRHGMPVARLVPADQPSAPAAETVAALLSARSGSRLGADVRRLIEEGRA</sequence>
<dbReference type="OrthoDB" id="4419580at2"/>
<comment type="similarity">
    <text evidence="1 2">Belongs to the phD/YefM antitoxin family.</text>
</comment>
<dbReference type="PANTHER" id="PTHR35377:SF8">
    <property type="entry name" value="ANTITOXIN VAPB22"/>
    <property type="match status" value="1"/>
</dbReference>
<dbReference type="NCBIfam" id="TIGR01552">
    <property type="entry name" value="phd_fam"/>
    <property type="match status" value="1"/>
</dbReference>
<dbReference type="Gene3D" id="3.40.1620.10">
    <property type="entry name" value="YefM-like domain"/>
    <property type="match status" value="1"/>
</dbReference>
<accession>A0A7C9HKF9</accession>
<proteinExistence type="inferred from homology"/>
<dbReference type="SUPFAM" id="SSF143120">
    <property type="entry name" value="YefM-like"/>
    <property type="match status" value="1"/>
</dbReference>
<dbReference type="EMBL" id="WODA01000016">
    <property type="protein sequence ID" value="MUN07084.1"/>
    <property type="molecule type" value="Genomic_DNA"/>
</dbReference>
<comment type="function">
    <text evidence="2">Antitoxin component of a type II toxin-antitoxin (TA) system.</text>
</comment>
<comment type="caution">
    <text evidence="3">The sequence shown here is derived from an EMBL/GenBank/DDBJ whole genome shotgun (WGS) entry which is preliminary data.</text>
</comment>
<dbReference type="InterPro" id="IPR036165">
    <property type="entry name" value="YefM-like_sf"/>
</dbReference>
<evidence type="ECO:0000256" key="1">
    <source>
        <dbReference type="ARBA" id="ARBA00009981"/>
    </source>
</evidence>
<evidence type="ECO:0000313" key="3">
    <source>
        <dbReference type="EMBL" id="MUN07084.1"/>
    </source>
</evidence>
<evidence type="ECO:0000313" key="4">
    <source>
        <dbReference type="Proteomes" id="UP000480122"/>
    </source>
</evidence>
<evidence type="ECO:0000256" key="2">
    <source>
        <dbReference type="RuleBase" id="RU362080"/>
    </source>
</evidence>
<dbReference type="RefSeq" id="WP_155842009.1">
    <property type="nucleotide sequence ID" value="NZ_BAAAIA010000005.1"/>
</dbReference>
<name>A0A7C9HKF9_9MICO</name>
<organism evidence="3 4">
    <name type="scientific">Agromyces luteolus</name>
    <dbReference type="NCBI Taxonomy" id="88373"/>
    <lineage>
        <taxon>Bacteria</taxon>
        <taxon>Bacillati</taxon>
        <taxon>Actinomycetota</taxon>
        <taxon>Actinomycetes</taxon>
        <taxon>Micrococcales</taxon>
        <taxon>Microbacteriaceae</taxon>
        <taxon>Agromyces</taxon>
    </lineage>
</organism>
<gene>
    <name evidence="3" type="ORF">GLX25_08125</name>
</gene>
<reference evidence="3 4" key="1">
    <citation type="submission" date="2019-11" db="EMBL/GenBank/DDBJ databases">
        <title>Agromyces kandeliae sp. nov., isolated from mangrove soil.</title>
        <authorList>
            <person name="Wang R."/>
        </authorList>
    </citation>
    <scope>NUCLEOTIDE SEQUENCE [LARGE SCALE GENOMIC DNA]</scope>
    <source>
        <strain evidence="3 4">JCM 11431</strain>
    </source>
</reference>
<dbReference type="InterPro" id="IPR051416">
    <property type="entry name" value="phD-YefM_TA_antitoxins"/>
</dbReference>
<dbReference type="AlphaFoldDB" id="A0A7C9HKF9"/>
<protein>
    <recommendedName>
        <fullName evidence="2">Antitoxin</fullName>
    </recommendedName>
</protein>
<dbReference type="InterPro" id="IPR006442">
    <property type="entry name" value="Antitoxin_Phd/YefM"/>
</dbReference>
<keyword evidence="4" id="KW-1185">Reference proteome</keyword>
<dbReference type="PANTHER" id="PTHR35377">
    <property type="entry name" value="ANTITOXIN VAPB49-RELATED-RELATED"/>
    <property type="match status" value="1"/>
</dbReference>
<dbReference type="Proteomes" id="UP000480122">
    <property type="component" value="Unassembled WGS sequence"/>
</dbReference>